<dbReference type="PROSITE" id="PS50164">
    <property type="entry name" value="GIY_YIG"/>
    <property type="match status" value="1"/>
</dbReference>
<dbReference type="PANTHER" id="PTHR34477">
    <property type="entry name" value="UPF0213 PROTEIN YHBQ"/>
    <property type="match status" value="1"/>
</dbReference>
<keyword evidence="4" id="KW-1185">Reference proteome</keyword>
<dbReference type="Pfam" id="PF01541">
    <property type="entry name" value="GIY-YIG"/>
    <property type="match status" value="1"/>
</dbReference>
<dbReference type="RefSeq" id="WP_212188148.1">
    <property type="nucleotide sequence ID" value="NZ_JAGTAR010000001.1"/>
</dbReference>
<reference evidence="3" key="1">
    <citation type="journal article" date="2018" name="Int. J. Syst. Evol. Microbiol.">
        <title>Carboxylicivirga sediminis sp. nov., isolated from coastal sediment.</title>
        <authorList>
            <person name="Wang F.Q."/>
            <person name="Ren L.H."/>
            <person name="Zou R.J."/>
            <person name="Sun Y.Z."/>
            <person name="Liu X.J."/>
            <person name="Jiang F."/>
            <person name="Liu L.J."/>
        </authorList>
    </citation>
    <scope>NUCLEOTIDE SEQUENCE</scope>
    <source>
        <strain evidence="3">JR1</strain>
    </source>
</reference>
<comment type="caution">
    <text evidence="3">The sequence shown here is derived from an EMBL/GenBank/DDBJ whole genome shotgun (WGS) entry which is preliminary data.</text>
</comment>
<dbReference type="EMBL" id="JAGTAR010000001">
    <property type="protein sequence ID" value="MBR8534247.1"/>
    <property type="molecule type" value="Genomic_DNA"/>
</dbReference>
<evidence type="ECO:0000259" key="2">
    <source>
        <dbReference type="PROSITE" id="PS50164"/>
    </source>
</evidence>
<sequence>MDYYIYILYSKVADKYYVGYSSNPQKRLKEHNSYENKSKFTAKYQPWNLKAHFLVSQTIGEAMRVERFIKQQKSRHFLERLISEHHNAEFINDLIKKVIG</sequence>
<dbReference type="SUPFAM" id="SSF82771">
    <property type="entry name" value="GIY-YIG endonuclease"/>
    <property type="match status" value="1"/>
</dbReference>
<evidence type="ECO:0000313" key="3">
    <source>
        <dbReference type="EMBL" id="MBR8534247.1"/>
    </source>
</evidence>
<feature type="domain" description="GIY-YIG" evidence="2">
    <location>
        <begin position="1"/>
        <end position="80"/>
    </location>
</feature>
<dbReference type="AlphaFoldDB" id="A0A941F0G9"/>
<accession>A0A941F0G9</accession>
<gene>
    <name evidence="3" type="ORF">KDU71_01660</name>
</gene>
<proteinExistence type="inferred from homology"/>
<dbReference type="PANTHER" id="PTHR34477:SF1">
    <property type="entry name" value="UPF0213 PROTEIN YHBQ"/>
    <property type="match status" value="1"/>
</dbReference>
<reference evidence="3" key="2">
    <citation type="submission" date="2021-04" db="EMBL/GenBank/DDBJ databases">
        <authorList>
            <person name="Zhang T."/>
            <person name="Zhang Y."/>
            <person name="Lu D."/>
            <person name="Zuo D."/>
            <person name="Du Z."/>
        </authorList>
    </citation>
    <scope>NUCLEOTIDE SEQUENCE</scope>
    <source>
        <strain evidence="3">JR1</strain>
    </source>
</reference>
<dbReference type="Proteomes" id="UP000679220">
    <property type="component" value="Unassembled WGS sequence"/>
</dbReference>
<organism evidence="3 4">
    <name type="scientific">Carboxylicivirga sediminis</name>
    <dbReference type="NCBI Taxonomy" id="2006564"/>
    <lineage>
        <taxon>Bacteria</taxon>
        <taxon>Pseudomonadati</taxon>
        <taxon>Bacteroidota</taxon>
        <taxon>Bacteroidia</taxon>
        <taxon>Marinilabiliales</taxon>
        <taxon>Marinilabiliaceae</taxon>
        <taxon>Carboxylicivirga</taxon>
    </lineage>
</organism>
<protein>
    <submittedName>
        <fullName evidence="3">GIY-YIG nuclease family protein</fullName>
    </submittedName>
</protein>
<dbReference type="InterPro" id="IPR000305">
    <property type="entry name" value="GIY-YIG_endonuc"/>
</dbReference>
<dbReference type="Gene3D" id="3.40.1440.10">
    <property type="entry name" value="GIY-YIG endonuclease"/>
    <property type="match status" value="1"/>
</dbReference>
<dbReference type="InterPro" id="IPR050190">
    <property type="entry name" value="UPF0213_domain"/>
</dbReference>
<evidence type="ECO:0000256" key="1">
    <source>
        <dbReference type="ARBA" id="ARBA00007435"/>
    </source>
</evidence>
<evidence type="ECO:0000313" key="4">
    <source>
        <dbReference type="Proteomes" id="UP000679220"/>
    </source>
</evidence>
<dbReference type="InterPro" id="IPR035901">
    <property type="entry name" value="GIY-YIG_endonuc_sf"/>
</dbReference>
<name>A0A941F0G9_9BACT</name>
<comment type="similarity">
    <text evidence="1">Belongs to the UPF0213 family.</text>
</comment>